<accession>A0AB39M2N4</accession>
<sequence>MRINTVREPGYHITIKLDGATVTVVRRAKDGSEIAGWNHTYTTEEGFSDPQAYAIEAYRYEIARRIEKGDFYDPRSQEVVGATYEGEKARIRADMAIAARLPIWEAIAFMGRYGVTLAKLADAYTAPEVARSILTRYADKAYDAELNA</sequence>
<gene>
    <name evidence="1" type="ORF">AB5J58_03920</name>
</gene>
<reference evidence="1" key="1">
    <citation type="submission" date="2024-07" db="EMBL/GenBank/DDBJ databases">
        <authorList>
            <person name="Yu S.T."/>
        </authorList>
    </citation>
    <scope>NUCLEOTIDE SEQUENCE</scope>
    <source>
        <strain evidence="1">R08</strain>
    </source>
</reference>
<dbReference type="EMBL" id="CP163431">
    <property type="protein sequence ID" value="XDP99380.1"/>
    <property type="molecule type" value="Genomic_DNA"/>
</dbReference>
<dbReference type="AlphaFoldDB" id="A0AB39M2N4"/>
<evidence type="ECO:0000313" key="1">
    <source>
        <dbReference type="EMBL" id="XDP99380.1"/>
    </source>
</evidence>
<proteinExistence type="predicted"/>
<protein>
    <submittedName>
        <fullName evidence="1">Uncharacterized protein</fullName>
    </submittedName>
</protein>
<dbReference type="RefSeq" id="WP_369186500.1">
    <property type="nucleotide sequence ID" value="NZ_CP163431.1"/>
</dbReference>
<organism evidence="1">
    <name type="scientific">Streptomyces sp. R08</name>
    <dbReference type="NCBI Taxonomy" id="3238624"/>
    <lineage>
        <taxon>Bacteria</taxon>
        <taxon>Bacillati</taxon>
        <taxon>Actinomycetota</taxon>
        <taxon>Actinomycetes</taxon>
        <taxon>Kitasatosporales</taxon>
        <taxon>Streptomycetaceae</taxon>
        <taxon>Streptomyces</taxon>
    </lineage>
</organism>
<name>A0AB39M2N4_9ACTN</name>